<comment type="caution">
    <text evidence="1">The sequence shown here is derived from an EMBL/GenBank/DDBJ whole genome shotgun (WGS) entry which is preliminary data.</text>
</comment>
<reference evidence="1" key="1">
    <citation type="journal article" date="2019" name="Sci. Rep.">
        <title>Draft genome of Tanacetum cinerariifolium, the natural source of mosquito coil.</title>
        <authorList>
            <person name="Yamashiro T."/>
            <person name="Shiraishi A."/>
            <person name="Satake H."/>
            <person name="Nakayama K."/>
        </authorList>
    </citation>
    <scope>NUCLEOTIDE SEQUENCE</scope>
</reference>
<name>A0A699UUF4_TANCI</name>
<sequence length="48" mass="5655">MGNGNRGYQSHIRMGKIEFLKLSWDDVKGWVFGCEQYFVLDQVTDEEK</sequence>
<organism evidence="1">
    <name type="scientific">Tanacetum cinerariifolium</name>
    <name type="common">Dalmatian daisy</name>
    <name type="synonym">Chrysanthemum cinerariifolium</name>
    <dbReference type="NCBI Taxonomy" id="118510"/>
    <lineage>
        <taxon>Eukaryota</taxon>
        <taxon>Viridiplantae</taxon>
        <taxon>Streptophyta</taxon>
        <taxon>Embryophyta</taxon>
        <taxon>Tracheophyta</taxon>
        <taxon>Spermatophyta</taxon>
        <taxon>Magnoliopsida</taxon>
        <taxon>eudicotyledons</taxon>
        <taxon>Gunneridae</taxon>
        <taxon>Pentapetalae</taxon>
        <taxon>asterids</taxon>
        <taxon>campanulids</taxon>
        <taxon>Asterales</taxon>
        <taxon>Asteraceae</taxon>
        <taxon>Asteroideae</taxon>
        <taxon>Anthemideae</taxon>
        <taxon>Anthemidinae</taxon>
        <taxon>Tanacetum</taxon>
    </lineage>
</organism>
<dbReference type="EMBL" id="BKCJ011344656">
    <property type="protein sequence ID" value="GFD23424.1"/>
    <property type="molecule type" value="Genomic_DNA"/>
</dbReference>
<accession>A0A699UUF4</accession>
<evidence type="ECO:0000313" key="1">
    <source>
        <dbReference type="EMBL" id="GFD23424.1"/>
    </source>
</evidence>
<dbReference type="AlphaFoldDB" id="A0A699UUF4"/>
<feature type="non-terminal residue" evidence="1">
    <location>
        <position position="48"/>
    </location>
</feature>
<proteinExistence type="predicted"/>
<gene>
    <name evidence="1" type="ORF">Tci_895393</name>
</gene>
<protein>
    <submittedName>
        <fullName evidence="1">Uncharacterized protein</fullName>
    </submittedName>
</protein>